<keyword evidence="3" id="KW-1185">Reference proteome</keyword>
<dbReference type="EMBL" id="KQ483856">
    <property type="protein sequence ID" value="KYP40117.1"/>
    <property type="molecule type" value="Genomic_DNA"/>
</dbReference>
<dbReference type="AlphaFoldDB" id="A0A151RC76"/>
<evidence type="ECO:0000313" key="2">
    <source>
        <dbReference type="EMBL" id="KYP40117.1"/>
    </source>
</evidence>
<feature type="domain" description="GAG-pre-integrase" evidence="1">
    <location>
        <begin position="32"/>
        <end position="87"/>
    </location>
</feature>
<name>A0A151RC76_CAJCA</name>
<sequence>ITVSKGALVVMKRKLQHEIHVMFGSFFQGTVSMSHSLEQHVDIIELWHRSVGHMSKRGLVVFSKQGLLGGVVIGKLKIYESCVINKQWR</sequence>
<protein>
    <recommendedName>
        <fullName evidence="1">GAG-pre-integrase domain-containing protein</fullName>
    </recommendedName>
</protein>
<evidence type="ECO:0000259" key="1">
    <source>
        <dbReference type="Pfam" id="PF13976"/>
    </source>
</evidence>
<gene>
    <name evidence="2" type="ORF">KK1_038545</name>
</gene>
<proteinExistence type="predicted"/>
<dbReference type="InterPro" id="IPR025724">
    <property type="entry name" value="GAG-pre-integrase_dom"/>
</dbReference>
<evidence type="ECO:0000313" key="3">
    <source>
        <dbReference type="Proteomes" id="UP000075243"/>
    </source>
</evidence>
<reference evidence="2" key="1">
    <citation type="journal article" date="2012" name="Nat. Biotechnol.">
        <title>Draft genome sequence of pigeonpea (Cajanus cajan), an orphan legume crop of resource-poor farmers.</title>
        <authorList>
            <person name="Varshney R.K."/>
            <person name="Chen W."/>
            <person name="Li Y."/>
            <person name="Bharti A.K."/>
            <person name="Saxena R.K."/>
            <person name="Schlueter J.A."/>
            <person name="Donoghue M.T."/>
            <person name="Azam S."/>
            <person name="Fan G."/>
            <person name="Whaley A.M."/>
            <person name="Farmer A.D."/>
            <person name="Sheridan J."/>
            <person name="Iwata A."/>
            <person name="Tuteja R."/>
            <person name="Penmetsa R.V."/>
            <person name="Wu W."/>
            <person name="Upadhyaya H.D."/>
            <person name="Yang S.P."/>
            <person name="Shah T."/>
            <person name="Saxena K.B."/>
            <person name="Michael T."/>
            <person name="McCombie W.R."/>
            <person name="Yang B."/>
            <person name="Zhang G."/>
            <person name="Yang H."/>
            <person name="Wang J."/>
            <person name="Spillane C."/>
            <person name="Cook D.R."/>
            <person name="May G.D."/>
            <person name="Xu X."/>
            <person name="Jackson S.A."/>
        </authorList>
    </citation>
    <scope>NUCLEOTIDE SEQUENCE [LARGE SCALE GENOMIC DNA]</scope>
</reference>
<feature type="non-terminal residue" evidence="2">
    <location>
        <position position="1"/>
    </location>
</feature>
<dbReference type="Gramene" id="C.cajan_39249.t">
    <property type="protein sequence ID" value="C.cajan_39249.t.cds1"/>
    <property type="gene ID" value="C.cajan_39249"/>
</dbReference>
<dbReference type="Pfam" id="PF13976">
    <property type="entry name" value="gag_pre-integrs"/>
    <property type="match status" value="1"/>
</dbReference>
<organism evidence="2 3">
    <name type="scientific">Cajanus cajan</name>
    <name type="common">Pigeon pea</name>
    <name type="synonym">Cajanus indicus</name>
    <dbReference type="NCBI Taxonomy" id="3821"/>
    <lineage>
        <taxon>Eukaryota</taxon>
        <taxon>Viridiplantae</taxon>
        <taxon>Streptophyta</taxon>
        <taxon>Embryophyta</taxon>
        <taxon>Tracheophyta</taxon>
        <taxon>Spermatophyta</taxon>
        <taxon>Magnoliopsida</taxon>
        <taxon>eudicotyledons</taxon>
        <taxon>Gunneridae</taxon>
        <taxon>Pentapetalae</taxon>
        <taxon>rosids</taxon>
        <taxon>fabids</taxon>
        <taxon>Fabales</taxon>
        <taxon>Fabaceae</taxon>
        <taxon>Papilionoideae</taxon>
        <taxon>50 kb inversion clade</taxon>
        <taxon>NPAAA clade</taxon>
        <taxon>indigoferoid/millettioid clade</taxon>
        <taxon>Phaseoleae</taxon>
        <taxon>Cajanus</taxon>
    </lineage>
</organism>
<dbReference type="Proteomes" id="UP000075243">
    <property type="component" value="Unassembled WGS sequence"/>
</dbReference>
<accession>A0A151RC76</accession>